<dbReference type="Proteomes" id="UP000679352">
    <property type="component" value="Chromosome"/>
</dbReference>
<keyword evidence="2" id="KW-1185">Reference proteome</keyword>
<dbReference type="AlphaFoldDB" id="A0A975S0G5"/>
<evidence type="ECO:0000313" key="1">
    <source>
        <dbReference type="EMBL" id="QWK89241.1"/>
    </source>
</evidence>
<accession>A0A975S0G5</accession>
<evidence type="ECO:0000313" key="2">
    <source>
        <dbReference type="Proteomes" id="UP000679352"/>
    </source>
</evidence>
<sequence>MARHTGPVLVDTMTILDTHKWAAWGALSGGYNVETVEDCVVETQTGFQRRRPEENIDAAQLRKDLRAVHSVSEVQRANVLLNADGIALDIGEQSLWAHALTRADAWVLCGPDKASLRFGVRMKCRDRMISLERLLSEAGFNPKRLDEKHTTKWLNRVLGEFVLEEGTKKS</sequence>
<dbReference type="RefSeq" id="WP_260691897.1">
    <property type="nucleotide sequence ID" value="NZ_CP076361.1"/>
</dbReference>
<gene>
    <name evidence="1" type="ORF">KM031_10200</name>
</gene>
<reference evidence="1" key="1">
    <citation type="submission" date="2021-06" db="EMBL/GenBank/DDBJ databases">
        <title>Direct submission.</title>
        <authorList>
            <person name="Lee C.-S."/>
            <person name="Jin L."/>
        </authorList>
    </citation>
    <scope>NUCLEOTIDE SEQUENCE</scope>
    <source>
        <strain evidence="1">Con5</strain>
    </source>
</reference>
<protein>
    <submittedName>
        <fullName evidence="1">Uncharacterized protein</fullName>
    </submittedName>
</protein>
<dbReference type="KEGG" id="gfu:KM031_10200"/>
<name>A0A975S0G5_9RHOB</name>
<dbReference type="EMBL" id="CP076361">
    <property type="protein sequence ID" value="QWK89241.1"/>
    <property type="molecule type" value="Genomic_DNA"/>
</dbReference>
<proteinExistence type="predicted"/>
<organism evidence="1 2">
    <name type="scientific">Gemmobacter fulvus</name>
    <dbReference type="NCBI Taxonomy" id="2840474"/>
    <lineage>
        <taxon>Bacteria</taxon>
        <taxon>Pseudomonadati</taxon>
        <taxon>Pseudomonadota</taxon>
        <taxon>Alphaproteobacteria</taxon>
        <taxon>Rhodobacterales</taxon>
        <taxon>Paracoccaceae</taxon>
        <taxon>Gemmobacter</taxon>
    </lineage>
</organism>